<keyword evidence="4 6" id="KW-1133">Transmembrane helix</keyword>
<dbReference type="GO" id="GO:0016020">
    <property type="term" value="C:membrane"/>
    <property type="evidence" value="ECO:0007669"/>
    <property type="project" value="UniProtKB-SubCell"/>
</dbReference>
<evidence type="ECO:0000256" key="4">
    <source>
        <dbReference type="ARBA" id="ARBA00022989"/>
    </source>
</evidence>
<accession>A0A4Z1G5U4</accession>
<name>A0A4Z1G5U4_9HELO</name>
<feature type="transmembrane region" description="Helical" evidence="6">
    <location>
        <begin position="107"/>
        <end position="127"/>
    </location>
</feature>
<comment type="similarity">
    <text evidence="2">Belongs to the IFI6/IFI27 family.</text>
</comment>
<evidence type="ECO:0000313" key="8">
    <source>
        <dbReference type="Proteomes" id="UP000297910"/>
    </source>
</evidence>
<dbReference type="InterPro" id="IPR038213">
    <property type="entry name" value="IFI6/IFI27-like_sf"/>
</dbReference>
<evidence type="ECO:0000256" key="6">
    <source>
        <dbReference type="SAM" id="Phobius"/>
    </source>
</evidence>
<dbReference type="Proteomes" id="UP000297910">
    <property type="component" value="Unassembled WGS sequence"/>
</dbReference>
<organism evidence="7 8">
    <name type="scientific">Botrytis paeoniae</name>
    <dbReference type="NCBI Taxonomy" id="278948"/>
    <lineage>
        <taxon>Eukaryota</taxon>
        <taxon>Fungi</taxon>
        <taxon>Dikarya</taxon>
        <taxon>Ascomycota</taxon>
        <taxon>Pezizomycotina</taxon>
        <taxon>Leotiomycetes</taxon>
        <taxon>Helotiales</taxon>
        <taxon>Sclerotiniaceae</taxon>
        <taxon>Botrytis</taxon>
    </lineage>
</organism>
<evidence type="ECO:0000313" key="7">
    <source>
        <dbReference type="EMBL" id="TGO29441.1"/>
    </source>
</evidence>
<dbReference type="AlphaFoldDB" id="A0A4Z1G5U4"/>
<gene>
    <name evidence="7" type="ORF">BPAE_0015g00860</name>
</gene>
<dbReference type="EMBL" id="PQXI01000015">
    <property type="protein sequence ID" value="TGO29441.1"/>
    <property type="molecule type" value="Genomic_DNA"/>
</dbReference>
<dbReference type="InterPro" id="IPR009311">
    <property type="entry name" value="IFI6/IFI27-like"/>
</dbReference>
<evidence type="ECO:0000256" key="3">
    <source>
        <dbReference type="ARBA" id="ARBA00022692"/>
    </source>
</evidence>
<reference evidence="7 8" key="1">
    <citation type="submission" date="2017-12" db="EMBL/GenBank/DDBJ databases">
        <title>Comparative genomics of Botrytis spp.</title>
        <authorList>
            <person name="Valero-Jimenez C.A."/>
            <person name="Tapia P."/>
            <person name="Veloso J."/>
            <person name="Silva-Moreno E."/>
            <person name="Staats M."/>
            <person name="Valdes J.H."/>
            <person name="Van Kan J.A.L."/>
        </authorList>
    </citation>
    <scope>NUCLEOTIDE SEQUENCE [LARGE SCALE GENOMIC DNA]</scope>
    <source>
        <strain evidence="7 8">Bp0003</strain>
    </source>
</reference>
<dbReference type="Gene3D" id="6.10.110.10">
    <property type="match status" value="1"/>
</dbReference>
<dbReference type="Pfam" id="PF06140">
    <property type="entry name" value="Ifi-6-16"/>
    <property type="match status" value="1"/>
</dbReference>
<evidence type="ECO:0000256" key="5">
    <source>
        <dbReference type="ARBA" id="ARBA00023136"/>
    </source>
</evidence>
<protein>
    <submittedName>
        <fullName evidence="7">Uncharacterized protein</fullName>
    </submittedName>
</protein>
<comment type="caution">
    <text evidence="7">The sequence shown here is derived from an EMBL/GenBank/DDBJ whole genome shotgun (WGS) entry which is preliminary data.</text>
</comment>
<keyword evidence="8" id="KW-1185">Reference proteome</keyword>
<evidence type="ECO:0000256" key="1">
    <source>
        <dbReference type="ARBA" id="ARBA00004141"/>
    </source>
</evidence>
<sequence length="165" mass="17712">MTSFVSTLRSGCKTLSTSLTSILFSFKKWFHREVRPTLEGIISAINHLYRIHVRPLTSRYVQFIFDHPLPIALGLMSIIVIIWPGIVTATLLALLGFMILGPVAVSIASLTQAILGNVAAGSVFAVLQSAGMAGFGLVMINGIVVGVAASVLAMVIIHLIAKWRV</sequence>
<comment type="subcellular location">
    <subcellularLocation>
        <location evidence="1">Membrane</location>
        <topology evidence="1">Multi-pass membrane protein</topology>
    </subcellularLocation>
</comment>
<keyword evidence="5 6" id="KW-0472">Membrane</keyword>
<feature type="transmembrane region" description="Helical" evidence="6">
    <location>
        <begin position="71"/>
        <end position="100"/>
    </location>
</feature>
<proteinExistence type="inferred from homology"/>
<keyword evidence="3 6" id="KW-0812">Transmembrane</keyword>
<evidence type="ECO:0000256" key="2">
    <source>
        <dbReference type="ARBA" id="ARBA00007262"/>
    </source>
</evidence>
<feature type="transmembrane region" description="Helical" evidence="6">
    <location>
        <begin position="133"/>
        <end position="161"/>
    </location>
</feature>